<gene>
    <name evidence="7" type="ORF">A3J58_01820</name>
</gene>
<dbReference type="SUPFAM" id="SSF103481">
    <property type="entry name" value="Multidrug resistance efflux transporter EmrE"/>
    <property type="match status" value="2"/>
</dbReference>
<comment type="subcellular location">
    <subcellularLocation>
        <location evidence="1">Membrane</location>
        <topology evidence="1">Multi-pass membrane protein</topology>
    </subcellularLocation>
</comment>
<protein>
    <recommendedName>
        <fullName evidence="6">EamA domain-containing protein</fullName>
    </recommendedName>
</protein>
<feature type="transmembrane region" description="Helical" evidence="5">
    <location>
        <begin position="100"/>
        <end position="130"/>
    </location>
</feature>
<dbReference type="InterPro" id="IPR037185">
    <property type="entry name" value="EmrE-like"/>
</dbReference>
<feature type="transmembrane region" description="Helical" evidence="5">
    <location>
        <begin position="180"/>
        <end position="203"/>
    </location>
</feature>
<organism evidence="7 8">
    <name type="scientific">Candidatus Sungbacteria bacterium RIFCSPHIGHO2_02_FULL_52_23</name>
    <dbReference type="NCBI Taxonomy" id="1802274"/>
    <lineage>
        <taxon>Bacteria</taxon>
        <taxon>Candidatus Sungiibacteriota</taxon>
    </lineage>
</organism>
<accession>A0A1G2KWQ7</accession>
<feature type="transmembrane region" description="Helical" evidence="5">
    <location>
        <begin position="150"/>
        <end position="168"/>
    </location>
</feature>
<name>A0A1G2KWQ7_9BACT</name>
<dbReference type="AlphaFoldDB" id="A0A1G2KWQ7"/>
<feature type="transmembrane region" description="Helical" evidence="5">
    <location>
        <begin position="215"/>
        <end position="239"/>
    </location>
</feature>
<evidence type="ECO:0000256" key="2">
    <source>
        <dbReference type="ARBA" id="ARBA00022692"/>
    </source>
</evidence>
<dbReference type="PANTHER" id="PTHR32322:SF9">
    <property type="entry name" value="AMINO-ACID METABOLITE EFFLUX PUMP-RELATED"/>
    <property type="match status" value="1"/>
</dbReference>
<proteinExistence type="predicted"/>
<dbReference type="InterPro" id="IPR050638">
    <property type="entry name" value="AA-Vitamin_Transporters"/>
</dbReference>
<evidence type="ECO:0000313" key="7">
    <source>
        <dbReference type="EMBL" id="OHA03828.1"/>
    </source>
</evidence>
<dbReference type="Pfam" id="PF00892">
    <property type="entry name" value="EamA"/>
    <property type="match status" value="2"/>
</dbReference>
<sequence length="287" mass="30665">MTSVFLALLAGIAQSLQGALNKKLSATIPPRILLVPVFLTAGLILSTFTLIRGLPHLDRIFWTAGLPSALLNALGTIAFWEALRRSDLKRIFPLLSLTPLFSVLTGALIAGEMPTTQGFFGILLIVTGLFAANQKEDGILSAHDKKQHRIALALGSFHAFVLAVNVALDRVAILHSNPYFYSAFFLLTASVPFLIFALMRPLPETTRTALKNHKALILCTGILLSAGSLLTALALATMLASYVSATKRLGILFALVWGAVFFKEKITARILAGSALAVAGAIFIALS</sequence>
<feature type="transmembrane region" description="Helical" evidence="5">
    <location>
        <begin position="269"/>
        <end position="286"/>
    </location>
</feature>
<dbReference type="PANTHER" id="PTHR32322">
    <property type="entry name" value="INNER MEMBRANE TRANSPORTER"/>
    <property type="match status" value="1"/>
</dbReference>
<keyword evidence="2 5" id="KW-0812">Transmembrane</keyword>
<reference evidence="7 8" key="1">
    <citation type="journal article" date="2016" name="Nat. Commun.">
        <title>Thousands of microbial genomes shed light on interconnected biogeochemical processes in an aquifer system.</title>
        <authorList>
            <person name="Anantharaman K."/>
            <person name="Brown C.T."/>
            <person name="Hug L.A."/>
            <person name="Sharon I."/>
            <person name="Castelle C.J."/>
            <person name="Probst A.J."/>
            <person name="Thomas B.C."/>
            <person name="Singh A."/>
            <person name="Wilkins M.J."/>
            <person name="Karaoz U."/>
            <person name="Brodie E.L."/>
            <person name="Williams K.H."/>
            <person name="Hubbard S.S."/>
            <person name="Banfield J.F."/>
        </authorList>
    </citation>
    <scope>NUCLEOTIDE SEQUENCE [LARGE SCALE GENOMIC DNA]</scope>
</reference>
<dbReference type="Proteomes" id="UP000178510">
    <property type="component" value="Unassembled WGS sequence"/>
</dbReference>
<keyword evidence="4 5" id="KW-0472">Membrane</keyword>
<comment type="caution">
    <text evidence="7">The sequence shown here is derived from an EMBL/GenBank/DDBJ whole genome shotgun (WGS) entry which is preliminary data.</text>
</comment>
<evidence type="ECO:0000256" key="5">
    <source>
        <dbReference type="SAM" id="Phobius"/>
    </source>
</evidence>
<keyword evidence="3 5" id="KW-1133">Transmembrane helix</keyword>
<evidence type="ECO:0000256" key="3">
    <source>
        <dbReference type="ARBA" id="ARBA00022989"/>
    </source>
</evidence>
<feature type="transmembrane region" description="Helical" evidence="5">
    <location>
        <begin position="60"/>
        <end position="80"/>
    </location>
</feature>
<evidence type="ECO:0000256" key="4">
    <source>
        <dbReference type="ARBA" id="ARBA00023136"/>
    </source>
</evidence>
<dbReference type="InterPro" id="IPR000620">
    <property type="entry name" value="EamA_dom"/>
</dbReference>
<evidence type="ECO:0000259" key="6">
    <source>
        <dbReference type="Pfam" id="PF00892"/>
    </source>
</evidence>
<dbReference type="EMBL" id="MHQM01000019">
    <property type="protein sequence ID" value="OHA03828.1"/>
    <property type="molecule type" value="Genomic_DNA"/>
</dbReference>
<feature type="domain" description="EamA" evidence="6">
    <location>
        <begin position="152"/>
        <end position="285"/>
    </location>
</feature>
<dbReference type="STRING" id="1802274.A3J58_01820"/>
<feature type="transmembrane region" description="Helical" evidence="5">
    <location>
        <begin position="245"/>
        <end position="262"/>
    </location>
</feature>
<feature type="transmembrane region" description="Helical" evidence="5">
    <location>
        <begin position="28"/>
        <end position="48"/>
    </location>
</feature>
<evidence type="ECO:0000313" key="8">
    <source>
        <dbReference type="Proteomes" id="UP000178510"/>
    </source>
</evidence>
<feature type="domain" description="EamA" evidence="6">
    <location>
        <begin position="3"/>
        <end position="131"/>
    </location>
</feature>
<dbReference type="GO" id="GO:0016020">
    <property type="term" value="C:membrane"/>
    <property type="evidence" value="ECO:0007669"/>
    <property type="project" value="UniProtKB-SubCell"/>
</dbReference>
<dbReference type="Gene3D" id="1.10.3730.20">
    <property type="match status" value="2"/>
</dbReference>
<evidence type="ECO:0000256" key="1">
    <source>
        <dbReference type="ARBA" id="ARBA00004141"/>
    </source>
</evidence>